<dbReference type="EMBL" id="FQXU01000008">
    <property type="protein sequence ID" value="SHI21622.1"/>
    <property type="molecule type" value="Genomic_DNA"/>
</dbReference>
<gene>
    <name evidence="1" type="ORF">SAMN02745941_02749</name>
</gene>
<evidence type="ECO:0000313" key="2">
    <source>
        <dbReference type="Proteomes" id="UP000184241"/>
    </source>
</evidence>
<protein>
    <submittedName>
        <fullName evidence="1">Uncharacterized protein</fullName>
    </submittedName>
</protein>
<accession>A0A1M5ZBR4</accession>
<organism evidence="1 2">
    <name type="scientific">Clostridium intestinale DSM 6191</name>
    <dbReference type="NCBI Taxonomy" id="1121320"/>
    <lineage>
        <taxon>Bacteria</taxon>
        <taxon>Bacillati</taxon>
        <taxon>Bacillota</taxon>
        <taxon>Clostridia</taxon>
        <taxon>Eubacteriales</taxon>
        <taxon>Clostridiaceae</taxon>
        <taxon>Clostridium</taxon>
    </lineage>
</organism>
<name>A0A1M5ZBR4_9CLOT</name>
<dbReference type="AlphaFoldDB" id="A0A1M5ZBR4"/>
<dbReference type="RefSeq" id="WP_073020259.1">
    <property type="nucleotide sequence ID" value="NZ_FQXU01000008.1"/>
</dbReference>
<proteinExistence type="predicted"/>
<evidence type="ECO:0000313" key="1">
    <source>
        <dbReference type="EMBL" id="SHI21622.1"/>
    </source>
</evidence>
<reference evidence="1 2" key="1">
    <citation type="submission" date="2016-11" db="EMBL/GenBank/DDBJ databases">
        <authorList>
            <person name="Jaros S."/>
            <person name="Januszkiewicz K."/>
            <person name="Wedrychowicz H."/>
        </authorList>
    </citation>
    <scope>NUCLEOTIDE SEQUENCE [LARGE SCALE GENOMIC DNA]</scope>
    <source>
        <strain evidence="1 2">DSM 6191</strain>
    </source>
</reference>
<sequence>MPSYRPGSQTVTTTNNGSITNAAAASLDAWNRTLLFGFVRNSAGVVQTNAAVRVIRLASAAGASTVLGVTFTNTLGEYGVSLPVLTGAQVYRFDAYSKVS</sequence>
<dbReference type="Proteomes" id="UP000184241">
    <property type="component" value="Unassembled WGS sequence"/>
</dbReference>